<sequence length="230" mass="25579">TFKNLGLEHFYFVSVLNLSNSSCHALYAPSGVSTAFVPQQRPMLVMLADKHTRNVCLFSAPSHHKARGVLAQDALARTTLWSTMMKPYPSANGNRDPKQANRNDSGRLALSPQQSDYPADVGWQWQEDIRAWANCHHVLSPMGFKIQKQNLPNPPQQDSPIPSLPCEQTQRQPTPGPSGTQWSEELFREPSQTKEPPIPGPSPSSQPPEDDTTREPEPEVAPTQSTEETF</sequence>
<feature type="compositionally biased region" description="Polar residues" evidence="1">
    <location>
        <begin position="158"/>
        <end position="183"/>
    </location>
</feature>
<evidence type="ECO:0000313" key="2">
    <source>
        <dbReference type="EMBL" id="MBW0591186.1"/>
    </source>
</evidence>
<gene>
    <name evidence="2" type="ORF">O181_130901</name>
</gene>
<evidence type="ECO:0000256" key="1">
    <source>
        <dbReference type="SAM" id="MobiDB-lite"/>
    </source>
</evidence>
<protein>
    <submittedName>
        <fullName evidence="2">Uncharacterized protein</fullName>
    </submittedName>
</protein>
<feature type="non-terminal residue" evidence="2">
    <location>
        <position position="230"/>
    </location>
</feature>
<name>A0A9Q3Q9U5_9BASI</name>
<feature type="non-terminal residue" evidence="2">
    <location>
        <position position="1"/>
    </location>
</feature>
<dbReference type="EMBL" id="AVOT02141873">
    <property type="protein sequence ID" value="MBW0591186.1"/>
    <property type="molecule type" value="Genomic_DNA"/>
</dbReference>
<dbReference type="Proteomes" id="UP000765509">
    <property type="component" value="Unassembled WGS sequence"/>
</dbReference>
<organism evidence="2 3">
    <name type="scientific">Austropuccinia psidii MF-1</name>
    <dbReference type="NCBI Taxonomy" id="1389203"/>
    <lineage>
        <taxon>Eukaryota</taxon>
        <taxon>Fungi</taxon>
        <taxon>Dikarya</taxon>
        <taxon>Basidiomycota</taxon>
        <taxon>Pucciniomycotina</taxon>
        <taxon>Pucciniomycetes</taxon>
        <taxon>Pucciniales</taxon>
        <taxon>Sphaerophragmiaceae</taxon>
        <taxon>Austropuccinia</taxon>
    </lineage>
</organism>
<feature type="region of interest" description="Disordered" evidence="1">
    <location>
        <begin position="86"/>
        <end position="117"/>
    </location>
</feature>
<keyword evidence="3" id="KW-1185">Reference proteome</keyword>
<evidence type="ECO:0000313" key="3">
    <source>
        <dbReference type="Proteomes" id="UP000765509"/>
    </source>
</evidence>
<feature type="compositionally biased region" description="Pro residues" evidence="1">
    <location>
        <begin position="196"/>
        <end position="206"/>
    </location>
</feature>
<reference evidence="2" key="1">
    <citation type="submission" date="2021-03" db="EMBL/GenBank/DDBJ databases">
        <title>Draft genome sequence of rust myrtle Austropuccinia psidii MF-1, a brazilian biotype.</title>
        <authorList>
            <person name="Quecine M.C."/>
            <person name="Pachon D.M.R."/>
            <person name="Bonatelli M.L."/>
            <person name="Correr F.H."/>
            <person name="Franceschini L.M."/>
            <person name="Leite T.F."/>
            <person name="Margarido G.R.A."/>
            <person name="Almeida C.A."/>
            <person name="Ferrarezi J.A."/>
            <person name="Labate C.A."/>
        </authorList>
    </citation>
    <scope>NUCLEOTIDE SEQUENCE</scope>
    <source>
        <strain evidence="2">MF-1</strain>
    </source>
</reference>
<dbReference type="AlphaFoldDB" id="A0A9Q3Q9U5"/>
<proteinExistence type="predicted"/>
<comment type="caution">
    <text evidence="2">The sequence shown here is derived from an EMBL/GenBank/DDBJ whole genome shotgun (WGS) entry which is preliminary data.</text>
</comment>
<accession>A0A9Q3Q9U5</accession>
<feature type="region of interest" description="Disordered" evidence="1">
    <location>
        <begin position="146"/>
        <end position="230"/>
    </location>
</feature>
<feature type="compositionally biased region" description="Basic and acidic residues" evidence="1">
    <location>
        <begin position="95"/>
        <end position="105"/>
    </location>
</feature>